<keyword evidence="1" id="KW-1133">Transmembrane helix</keyword>
<dbReference type="NCBIfam" id="NF041681">
    <property type="entry name" value="HGxxPAAW"/>
    <property type="match status" value="1"/>
</dbReference>
<keyword evidence="1" id="KW-0812">Transmembrane</keyword>
<keyword evidence="3" id="KW-1185">Reference proteome</keyword>
<evidence type="ECO:0000256" key="1">
    <source>
        <dbReference type="SAM" id="Phobius"/>
    </source>
</evidence>
<dbReference type="Proteomes" id="UP000265768">
    <property type="component" value="Unassembled WGS sequence"/>
</dbReference>
<protein>
    <submittedName>
        <fullName evidence="2">Uncharacterized protein</fullName>
    </submittedName>
</protein>
<evidence type="ECO:0000313" key="2">
    <source>
        <dbReference type="EMBL" id="RJL24687.1"/>
    </source>
</evidence>
<sequence length="66" mass="6362">MAGNDNHGGTPAAWTLVALVLIGAAVSGVGVAMGSYAWIGAGAAVIVLGLVVGKVMQVTARGKQSA</sequence>
<proteinExistence type="predicted"/>
<comment type="caution">
    <text evidence="2">The sequence shown here is derived from an EMBL/GenBank/DDBJ whole genome shotgun (WGS) entry which is preliminary data.</text>
</comment>
<reference evidence="2 3" key="1">
    <citation type="submission" date="2018-09" db="EMBL/GenBank/DDBJ databases">
        <title>YIM 75507 draft genome.</title>
        <authorList>
            <person name="Tang S."/>
            <person name="Feng Y."/>
        </authorList>
    </citation>
    <scope>NUCLEOTIDE SEQUENCE [LARGE SCALE GENOMIC DNA]</scope>
    <source>
        <strain evidence="2 3">YIM 75507</strain>
    </source>
</reference>
<evidence type="ECO:0000313" key="3">
    <source>
        <dbReference type="Proteomes" id="UP000265768"/>
    </source>
</evidence>
<dbReference type="AlphaFoldDB" id="A0A3A4AD52"/>
<keyword evidence="1" id="KW-0472">Membrane</keyword>
<feature type="transmembrane region" description="Helical" evidence="1">
    <location>
        <begin position="12"/>
        <end position="30"/>
    </location>
</feature>
<dbReference type="EMBL" id="QZEY01000014">
    <property type="protein sequence ID" value="RJL24687.1"/>
    <property type="molecule type" value="Genomic_DNA"/>
</dbReference>
<organism evidence="2 3">
    <name type="scientific">Bailinhaonella thermotolerans</name>
    <dbReference type="NCBI Taxonomy" id="1070861"/>
    <lineage>
        <taxon>Bacteria</taxon>
        <taxon>Bacillati</taxon>
        <taxon>Actinomycetota</taxon>
        <taxon>Actinomycetes</taxon>
        <taxon>Streptosporangiales</taxon>
        <taxon>Streptosporangiaceae</taxon>
        <taxon>Bailinhaonella</taxon>
    </lineage>
</organism>
<gene>
    <name evidence="2" type="ORF">D5H75_28205</name>
</gene>
<dbReference type="RefSeq" id="WP_119929604.1">
    <property type="nucleotide sequence ID" value="NZ_QZEY01000014.1"/>
</dbReference>
<name>A0A3A4AD52_9ACTN</name>
<accession>A0A3A4AD52</accession>
<feature type="transmembrane region" description="Helical" evidence="1">
    <location>
        <begin position="36"/>
        <end position="56"/>
    </location>
</feature>